<comment type="similarity">
    <text evidence="2">Belongs to the LppX/LprAFG lipoprotein family.</text>
</comment>
<sequence>MKRTSRPALIAASAAVALSVVLTGCADKGTSNTGTTDTAAASANASDTDAPALVKAASEASKNVTSVHFLVKVDGKVPNMPITKVDGDLQVKPTTQATGTATIDIGGQSEGRFVYTDGTMYASLLGANYVDYGDGASIYDVSALFDPTKGIPNVLAKMTGVKAAGTETIDGQETTKVTGTVPATEIAAISGSRVDPEKSVPVPTTAWIQKSGDKQVVRLEVKPSTEGTITLTFSKWGEKVTVTKPAVEAAPSGPKPTDSQDSPR</sequence>
<keyword evidence="5" id="KW-0564">Palmitate</keyword>
<feature type="signal peptide" evidence="8">
    <location>
        <begin position="1"/>
        <end position="26"/>
    </location>
</feature>
<dbReference type="SUPFAM" id="SSF89392">
    <property type="entry name" value="Prokaryotic lipoproteins and lipoprotein localization factors"/>
    <property type="match status" value="1"/>
</dbReference>
<dbReference type="OrthoDB" id="4711443at2"/>
<protein>
    <submittedName>
        <fullName evidence="9">LppX_LprAFG lipoprotein</fullName>
    </submittedName>
</protein>
<keyword evidence="3" id="KW-1003">Cell membrane</keyword>
<keyword evidence="10" id="KW-1185">Reference proteome</keyword>
<evidence type="ECO:0000256" key="3">
    <source>
        <dbReference type="ARBA" id="ARBA00022475"/>
    </source>
</evidence>
<dbReference type="CDD" id="cd16334">
    <property type="entry name" value="LppX-like"/>
    <property type="match status" value="1"/>
</dbReference>
<accession>A0A5C5S4D6</accession>
<comment type="caution">
    <text evidence="9">The sequence shown here is derived from an EMBL/GenBank/DDBJ whole genome shotgun (WGS) entry which is preliminary data.</text>
</comment>
<evidence type="ECO:0000256" key="6">
    <source>
        <dbReference type="ARBA" id="ARBA00023288"/>
    </source>
</evidence>
<evidence type="ECO:0000313" key="10">
    <source>
        <dbReference type="Proteomes" id="UP000319375"/>
    </source>
</evidence>
<keyword evidence="6 9" id="KW-0449">Lipoprotein</keyword>
<dbReference type="Pfam" id="PF07161">
    <property type="entry name" value="LppX_LprAFG"/>
    <property type="match status" value="1"/>
</dbReference>
<dbReference type="RefSeq" id="WP_146486113.1">
    <property type="nucleotide sequence ID" value="NZ_VIGX01000002.1"/>
</dbReference>
<evidence type="ECO:0000256" key="4">
    <source>
        <dbReference type="ARBA" id="ARBA00022729"/>
    </source>
</evidence>
<dbReference type="AlphaFoldDB" id="A0A5C5S4D6"/>
<dbReference type="EMBL" id="VIGX01000002">
    <property type="protein sequence ID" value="TWS30079.1"/>
    <property type="molecule type" value="Genomic_DNA"/>
</dbReference>
<dbReference type="Proteomes" id="UP000319375">
    <property type="component" value="Unassembled WGS sequence"/>
</dbReference>
<feature type="chain" id="PRO_5022727639" evidence="8">
    <location>
        <begin position="27"/>
        <end position="264"/>
    </location>
</feature>
<dbReference type="InterPro" id="IPR029046">
    <property type="entry name" value="LolA/LolB/LppX"/>
</dbReference>
<evidence type="ECO:0000256" key="7">
    <source>
        <dbReference type="SAM" id="MobiDB-lite"/>
    </source>
</evidence>
<dbReference type="GO" id="GO:0030313">
    <property type="term" value="C:cell envelope"/>
    <property type="evidence" value="ECO:0007669"/>
    <property type="project" value="UniProtKB-SubCell"/>
</dbReference>
<evidence type="ECO:0000256" key="8">
    <source>
        <dbReference type="SAM" id="SignalP"/>
    </source>
</evidence>
<reference evidence="9 10" key="1">
    <citation type="submission" date="2019-06" db="EMBL/GenBank/DDBJ databases">
        <title>Tsukamurella conjunctivitidis sp. nov., Tsukamurella assacharolytica sp. nov. and Tsukamurella sputae sp. nov. isolated from patients with conjunctivitis, bacteraemia (lymphoma) and respiratory infection (sputum) in Hong Kong.</title>
        <authorList>
            <person name="Teng J.L.L."/>
            <person name="Lee H.H."/>
            <person name="Fong J.Y.H."/>
            <person name="Fok K.M.N."/>
            <person name="Lau S.K.P."/>
            <person name="Woo P.C.Y."/>
        </authorList>
    </citation>
    <scope>NUCLEOTIDE SEQUENCE [LARGE SCALE GENOMIC DNA]</scope>
    <source>
        <strain evidence="9 10">HKU72</strain>
    </source>
</reference>
<organism evidence="9 10">
    <name type="scientific">Tsukamurella conjunctivitidis</name>
    <dbReference type="NCBI Taxonomy" id="2592068"/>
    <lineage>
        <taxon>Bacteria</taxon>
        <taxon>Bacillati</taxon>
        <taxon>Actinomycetota</taxon>
        <taxon>Actinomycetes</taxon>
        <taxon>Mycobacteriales</taxon>
        <taxon>Tsukamurellaceae</taxon>
        <taxon>Tsukamurella</taxon>
    </lineage>
</organism>
<dbReference type="PROSITE" id="PS51257">
    <property type="entry name" value="PROKAR_LIPOPROTEIN"/>
    <property type="match status" value="1"/>
</dbReference>
<comment type="subcellular location">
    <subcellularLocation>
        <location evidence="1">Cell envelope</location>
    </subcellularLocation>
</comment>
<feature type="region of interest" description="Disordered" evidence="7">
    <location>
        <begin position="244"/>
        <end position="264"/>
    </location>
</feature>
<proteinExistence type="inferred from homology"/>
<gene>
    <name evidence="9" type="ORF">FK530_06065</name>
</gene>
<keyword evidence="3" id="KW-0472">Membrane</keyword>
<evidence type="ECO:0000256" key="2">
    <source>
        <dbReference type="ARBA" id="ARBA00009194"/>
    </source>
</evidence>
<evidence type="ECO:0000256" key="5">
    <source>
        <dbReference type="ARBA" id="ARBA00023139"/>
    </source>
</evidence>
<keyword evidence="4 8" id="KW-0732">Signal</keyword>
<evidence type="ECO:0000256" key="1">
    <source>
        <dbReference type="ARBA" id="ARBA00004196"/>
    </source>
</evidence>
<dbReference type="InterPro" id="IPR009830">
    <property type="entry name" value="LppX/LprAFG"/>
</dbReference>
<dbReference type="Gene3D" id="2.50.20.20">
    <property type="match status" value="1"/>
</dbReference>
<name>A0A5C5S4D6_9ACTN</name>
<evidence type="ECO:0000313" key="9">
    <source>
        <dbReference type="EMBL" id="TWS30079.1"/>
    </source>
</evidence>